<proteinExistence type="predicted"/>
<feature type="domain" description="Nephrocystin 3-like N-terminal" evidence="3">
    <location>
        <begin position="342"/>
        <end position="509"/>
    </location>
</feature>
<dbReference type="AlphaFoldDB" id="A0AAV9VQU9"/>
<dbReference type="InterPro" id="IPR035994">
    <property type="entry name" value="Nucleoside_phosphorylase_sf"/>
</dbReference>
<gene>
    <name evidence="4" type="ORF">TWF481_002612</name>
</gene>
<evidence type="ECO:0000313" key="4">
    <source>
        <dbReference type="EMBL" id="KAK6495564.1"/>
    </source>
</evidence>
<dbReference type="GO" id="GO:0009116">
    <property type="term" value="P:nucleoside metabolic process"/>
    <property type="evidence" value="ECO:0007669"/>
    <property type="project" value="InterPro"/>
</dbReference>
<dbReference type="SUPFAM" id="SSF53167">
    <property type="entry name" value="Purine and uridine phosphorylases"/>
    <property type="match status" value="1"/>
</dbReference>
<dbReference type="Gene3D" id="3.40.50.1580">
    <property type="entry name" value="Nucleoside phosphorylase domain"/>
    <property type="match status" value="1"/>
</dbReference>
<evidence type="ECO:0000313" key="5">
    <source>
        <dbReference type="Proteomes" id="UP001370758"/>
    </source>
</evidence>
<comment type="caution">
    <text evidence="4">The sequence shown here is derived from an EMBL/GenBank/DDBJ whole genome shotgun (WGS) entry which is preliminary data.</text>
</comment>
<dbReference type="PANTHER" id="PTHR46082:SF11">
    <property type="entry name" value="AAA+ ATPASE DOMAIN-CONTAINING PROTEIN-RELATED"/>
    <property type="match status" value="1"/>
</dbReference>
<dbReference type="InterPro" id="IPR053137">
    <property type="entry name" value="NLR-like"/>
</dbReference>
<protein>
    <recommendedName>
        <fullName evidence="3">Nephrocystin 3-like N-terminal domain-containing protein</fullName>
    </recommendedName>
</protein>
<name>A0AAV9VQU9_9PEZI</name>
<dbReference type="PANTHER" id="PTHR46082">
    <property type="entry name" value="ATP/GTP-BINDING PROTEIN-RELATED"/>
    <property type="match status" value="1"/>
</dbReference>
<dbReference type="GO" id="GO:0003824">
    <property type="term" value="F:catalytic activity"/>
    <property type="evidence" value="ECO:0007669"/>
    <property type="project" value="InterPro"/>
</dbReference>
<evidence type="ECO:0000259" key="3">
    <source>
        <dbReference type="Pfam" id="PF24883"/>
    </source>
</evidence>
<dbReference type="Gene3D" id="3.40.50.300">
    <property type="entry name" value="P-loop containing nucleotide triphosphate hydrolases"/>
    <property type="match status" value="1"/>
</dbReference>
<dbReference type="Proteomes" id="UP001370758">
    <property type="component" value="Unassembled WGS sequence"/>
</dbReference>
<dbReference type="InterPro" id="IPR027417">
    <property type="entry name" value="P-loop_NTPase"/>
</dbReference>
<feature type="region of interest" description="Disordered" evidence="2">
    <location>
        <begin position="1"/>
        <end position="37"/>
    </location>
</feature>
<reference evidence="4 5" key="1">
    <citation type="submission" date="2023-08" db="EMBL/GenBank/DDBJ databases">
        <authorList>
            <person name="Palmer J.M."/>
        </authorList>
    </citation>
    <scope>NUCLEOTIDE SEQUENCE [LARGE SCALE GENOMIC DNA]</scope>
    <source>
        <strain evidence="4 5">TWF481</strain>
    </source>
</reference>
<dbReference type="SUPFAM" id="SSF52540">
    <property type="entry name" value="P-loop containing nucleoside triphosphate hydrolases"/>
    <property type="match status" value="1"/>
</dbReference>
<dbReference type="InterPro" id="IPR056884">
    <property type="entry name" value="NPHP3-like_N"/>
</dbReference>
<accession>A0AAV9VQU9</accession>
<evidence type="ECO:0000256" key="2">
    <source>
        <dbReference type="SAM" id="MobiDB-lite"/>
    </source>
</evidence>
<evidence type="ECO:0000256" key="1">
    <source>
        <dbReference type="ARBA" id="ARBA00022737"/>
    </source>
</evidence>
<sequence>MLAIHSTEMSKRPGDIEASSTQQIPKRQMQTHHEAKKSRIQFDRDRYTIAWICSNPIELAVAQGMLDAEHDAIRIDEGPLCVPGRIGQHDVVVCLSARQDATELSNCVAKNFPSIRLSLMVGFAGGVPNPTDMRLGDVVVGTKVVGYGRHTFHLDQLFDTAMSALKQKHELGPSRIPSIITEKLGGYYVNHDRPNSSDDLFVAGYRHMAQKPDCVGCNEVYLVPRQERESHDPKIHYGAIALVDDRVANGGQRDRIAKDLGAICFQTGNHPPHCLLIRGICDYSDSHQGEEAWQRYAAATAAAYAKELLEEIPRQNSLHDPLDQLKYEQINTRRREIESPFGSCEWFLNHPDYQAWLDPEQLMEHRGFLWICGKPGAGKSAVIKFLYEETHREHVVTSFFFNAKGGELAKSISGMYRSLLLQLVEGYPDLRTILEDLVLRGNRNGGLSLDDLRSLFKNTVSTLGKRPFTCFIDALDECEQVRILIQDLKDLADIYPKTGVELRFCCSSRHRSEIIEQQGIQLTLEDQPNHAEALETYIKKRLHINPPKLAQELGSKILKKAEWDFRWLVVAIRTVNSVHDRGRLHLNGGPEVLLSSLAEQRST</sequence>
<keyword evidence="1" id="KW-0677">Repeat</keyword>
<dbReference type="Pfam" id="PF24883">
    <property type="entry name" value="NPHP3_N"/>
    <property type="match status" value="1"/>
</dbReference>
<keyword evidence="5" id="KW-1185">Reference proteome</keyword>
<dbReference type="EMBL" id="JAVHJL010000012">
    <property type="protein sequence ID" value="KAK6495564.1"/>
    <property type="molecule type" value="Genomic_DNA"/>
</dbReference>
<organism evidence="4 5">
    <name type="scientific">Arthrobotrys musiformis</name>
    <dbReference type="NCBI Taxonomy" id="47236"/>
    <lineage>
        <taxon>Eukaryota</taxon>
        <taxon>Fungi</taxon>
        <taxon>Dikarya</taxon>
        <taxon>Ascomycota</taxon>
        <taxon>Pezizomycotina</taxon>
        <taxon>Orbiliomycetes</taxon>
        <taxon>Orbiliales</taxon>
        <taxon>Orbiliaceae</taxon>
        <taxon>Arthrobotrys</taxon>
    </lineage>
</organism>